<dbReference type="PANTHER" id="PTHR21320:SF3">
    <property type="entry name" value="CYTOCHROME C OXIDASE ASSEMBLY PROTEIN COX11, MITOCHONDRIAL-RELATED"/>
    <property type="match status" value="1"/>
</dbReference>
<keyword evidence="3 6" id="KW-0812">Transmembrane</keyword>
<dbReference type="PIRSF" id="PIRSF005413">
    <property type="entry name" value="COX11"/>
    <property type="match status" value="1"/>
</dbReference>
<gene>
    <name evidence="7" type="ORF">MNBD_GAMMA13-2080</name>
</gene>
<dbReference type="Pfam" id="PF04442">
    <property type="entry name" value="CtaG_Cox11"/>
    <property type="match status" value="1"/>
</dbReference>
<comment type="function">
    <text evidence="1">Exerts its effect at some terminal stage of cytochrome c oxidase synthesis, probably by being involved in the insertion of the copper B into subunit I.</text>
</comment>
<sequence length="179" mass="20309">MTSARATAANRTIIRRLLFTVIGMFGFGFAMVPLYDVFCDITGINGKTGGRVAVEITEPDMSRTVTVEFIANVNESMPWDFRPEVSSMEVHPGKMYQTTFYAKNRTDKTMLGQAIPSVTPGLAARHFKKTECFCFTEQQFFAGEARDMPLMFTVDRELPEDIHELTLSYTFFEKQKTIN</sequence>
<dbReference type="SUPFAM" id="SSF110111">
    <property type="entry name" value="Ctag/Cox11"/>
    <property type="match status" value="1"/>
</dbReference>
<dbReference type="EMBL" id="UOFK01000063">
    <property type="protein sequence ID" value="VAW74961.1"/>
    <property type="molecule type" value="Genomic_DNA"/>
</dbReference>
<protein>
    <submittedName>
        <fullName evidence="7">Cytochrome oxidase biogenesis protein Cox11-CtaG, copper delivery to Cox1</fullName>
    </submittedName>
</protein>
<dbReference type="GO" id="GO:0016020">
    <property type="term" value="C:membrane"/>
    <property type="evidence" value="ECO:0007669"/>
    <property type="project" value="UniProtKB-SubCell"/>
</dbReference>
<evidence type="ECO:0000313" key="7">
    <source>
        <dbReference type="EMBL" id="VAW74961.1"/>
    </source>
</evidence>
<evidence type="ECO:0000256" key="5">
    <source>
        <dbReference type="ARBA" id="ARBA00023136"/>
    </source>
</evidence>
<evidence type="ECO:0000256" key="1">
    <source>
        <dbReference type="ARBA" id="ARBA00004007"/>
    </source>
</evidence>
<feature type="transmembrane region" description="Helical" evidence="6">
    <location>
        <begin position="17"/>
        <end position="35"/>
    </location>
</feature>
<accession>A0A3B0Y5T7</accession>
<dbReference type="Gene3D" id="2.60.370.10">
    <property type="entry name" value="Ctag/Cox11"/>
    <property type="match status" value="1"/>
</dbReference>
<keyword evidence="4 6" id="KW-1133">Transmembrane helix</keyword>
<comment type="subcellular location">
    <subcellularLocation>
        <location evidence="2">Membrane</location>
        <topology evidence="2">Single-pass membrane protein</topology>
    </subcellularLocation>
</comment>
<evidence type="ECO:0000256" key="6">
    <source>
        <dbReference type="SAM" id="Phobius"/>
    </source>
</evidence>
<dbReference type="InterPro" id="IPR023471">
    <property type="entry name" value="CtaG/Cox11_dom_sf"/>
</dbReference>
<evidence type="ECO:0000256" key="4">
    <source>
        <dbReference type="ARBA" id="ARBA00022989"/>
    </source>
</evidence>
<organism evidence="7">
    <name type="scientific">hydrothermal vent metagenome</name>
    <dbReference type="NCBI Taxonomy" id="652676"/>
    <lineage>
        <taxon>unclassified sequences</taxon>
        <taxon>metagenomes</taxon>
        <taxon>ecological metagenomes</taxon>
    </lineage>
</organism>
<dbReference type="PANTHER" id="PTHR21320">
    <property type="entry name" value="CYTOCHROME C OXIDASE ASSEMBLY PROTEIN COX11-RELATED"/>
    <property type="match status" value="1"/>
</dbReference>
<evidence type="ECO:0000256" key="3">
    <source>
        <dbReference type="ARBA" id="ARBA00022692"/>
    </source>
</evidence>
<dbReference type="InterPro" id="IPR007533">
    <property type="entry name" value="Cyt_c_oxidase_assmbl_CtaG"/>
</dbReference>
<dbReference type="NCBIfam" id="NF003465">
    <property type="entry name" value="PRK05089.1"/>
    <property type="match status" value="1"/>
</dbReference>
<name>A0A3B0Y5T7_9ZZZZ</name>
<evidence type="ECO:0000256" key="2">
    <source>
        <dbReference type="ARBA" id="ARBA00004167"/>
    </source>
</evidence>
<reference evidence="7" key="1">
    <citation type="submission" date="2018-06" db="EMBL/GenBank/DDBJ databases">
        <authorList>
            <person name="Zhirakovskaya E."/>
        </authorList>
    </citation>
    <scope>NUCLEOTIDE SEQUENCE</scope>
</reference>
<dbReference type="AlphaFoldDB" id="A0A3B0Y5T7"/>
<proteinExistence type="predicted"/>
<dbReference type="GO" id="GO:0005507">
    <property type="term" value="F:copper ion binding"/>
    <property type="evidence" value="ECO:0007669"/>
    <property type="project" value="InterPro"/>
</dbReference>
<keyword evidence="5 6" id="KW-0472">Membrane</keyword>